<dbReference type="EMBL" id="BQKI01000089">
    <property type="protein sequence ID" value="GJN36442.1"/>
    <property type="molecule type" value="Genomic_DNA"/>
</dbReference>
<dbReference type="AlphaFoldDB" id="A0AAV5FP00"/>
<dbReference type="Proteomes" id="UP001054889">
    <property type="component" value="Unassembled WGS sequence"/>
</dbReference>
<name>A0AAV5FP00_ELECO</name>
<protein>
    <submittedName>
        <fullName evidence="2">Uncharacterized protein</fullName>
    </submittedName>
</protein>
<evidence type="ECO:0000313" key="3">
    <source>
        <dbReference type="Proteomes" id="UP001054889"/>
    </source>
</evidence>
<dbReference type="EMBL" id="BQKI01000089">
    <property type="protein sequence ID" value="GJN36485.1"/>
    <property type="molecule type" value="Genomic_DNA"/>
</dbReference>
<gene>
    <name evidence="2" type="primary">gb25346</name>
    <name evidence="1" type="synonym">gb25301</name>
    <name evidence="1" type="ORF">PR202_gb25301</name>
    <name evidence="2" type="ORF">PR202_gb25346</name>
</gene>
<proteinExistence type="predicted"/>
<comment type="caution">
    <text evidence="2">The sequence shown here is derived from an EMBL/GenBank/DDBJ whole genome shotgun (WGS) entry which is preliminary data.</text>
</comment>
<sequence length="167" mass="19004">MHVDRQNVEILKGILENYCDSSGQKVSVEKSSIFFSGNTSVEVKVEVCEALDIMTKSLSDKYLGLPAMIGADRSDCFRHLIDRVRGRIGGWKEKLLSLGGKEVLIKSIAQAMLVFAMMVFRIPKNICKGITDAISQFWWGDDNDHKRIHWKAWWNIVHAKTGRWHGI</sequence>
<accession>A0AAV5FP00</accession>
<organism evidence="2 3">
    <name type="scientific">Eleusine coracana subsp. coracana</name>
    <dbReference type="NCBI Taxonomy" id="191504"/>
    <lineage>
        <taxon>Eukaryota</taxon>
        <taxon>Viridiplantae</taxon>
        <taxon>Streptophyta</taxon>
        <taxon>Embryophyta</taxon>
        <taxon>Tracheophyta</taxon>
        <taxon>Spermatophyta</taxon>
        <taxon>Magnoliopsida</taxon>
        <taxon>Liliopsida</taxon>
        <taxon>Poales</taxon>
        <taxon>Poaceae</taxon>
        <taxon>PACMAD clade</taxon>
        <taxon>Chloridoideae</taxon>
        <taxon>Cynodonteae</taxon>
        <taxon>Eleusininae</taxon>
        <taxon>Eleusine</taxon>
    </lineage>
</organism>
<reference evidence="2" key="2">
    <citation type="submission" date="2021-12" db="EMBL/GenBank/DDBJ databases">
        <title>Resequencing data analysis of finger millet.</title>
        <authorList>
            <person name="Hatakeyama M."/>
            <person name="Aluri S."/>
            <person name="Balachadran M.T."/>
            <person name="Sivarajan S.R."/>
            <person name="Poveda L."/>
            <person name="Shimizu-Inatsugi R."/>
            <person name="Schlapbach R."/>
            <person name="Sreeman S.M."/>
            <person name="Shimizu K.K."/>
        </authorList>
    </citation>
    <scope>NUCLEOTIDE SEQUENCE</scope>
</reference>
<keyword evidence="3" id="KW-1185">Reference proteome</keyword>
<evidence type="ECO:0000313" key="2">
    <source>
        <dbReference type="EMBL" id="GJN36485.1"/>
    </source>
</evidence>
<reference evidence="2" key="1">
    <citation type="journal article" date="2018" name="DNA Res.">
        <title>Multiple hybrid de novo genome assembly of finger millet, an orphan allotetraploid crop.</title>
        <authorList>
            <person name="Hatakeyama M."/>
            <person name="Aluri S."/>
            <person name="Balachadran M.T."/>
            <person name="Sivarajan S.R."/>
            <person name="Patrignani A."/>
            <person name="Gruter S."/>
            <person name="Poveda L."/>
            <person name="Shimizu-Inatsugi R."/>
            <person name="Baeten J."/>
            <person name="Francoijs K.J."/>
            <person name="Nataraja K.N."/>
            <person name="Reddy Y.A.N."/>
            <person name="Phadnis S."/>
            <person name="Ravikumar R.L."/>
            <person name="Schlapbach R."/>
            <person name="Sreeman S.M."/>
            <person name="Shimizu K.K."/>
        </authorList>
    </citation>
    <scope>NUCLEOTIDE SEQUENCE</scope>
</reference>
<dbReference type="PANTHER" id="PTHR33116">
    <property type="entry name" value="REVERSE TRANSCRIPTASE ZINC-BINDING DOMAIN-CONTAINING PROTEIN-RELATED-RELATED"/>
    <property type="match status" value="1"/>
</dbReference>
<evidence type="ECO:0000313" key="1">
    <source>
        <dbReference type="EMBL" id="GJN36442.1"/>
    </source>
</evidence>
<dbReference type="PANTHER" id="PTHR33116:SF86">
    <property type="entry name" value="REVERSE TRANSCRIPTASE DOMAIN-CONTAINING PROTEIN"/>
    <property type="match status" value="1"/>
</dbReference>